<sequence length="285" mass="31674">MDYEWLFSFVVFAEHLNFTHAAKQLHISQPALHVQIKKLTEAVGRPLYRRNGKALVLTPEGKRLAAHGREVQERGRSVLEELRGQSSSGPVVLAAGQGAFLYLLGPAIRRFPKEAWPLRLLSMNTPQALEAVREAKAHLGVVVLEHPPSDLACTRLCSVGQMVVLPASHRLAKRRMLRPSDLAGERLVVAPEGSPHRTMLEHLLREHGLEPQVAVEATGWEPMLQFARYGIGLTVVNDFCPVPKGLLGIRLEGAPAAIYWLLHRPDFGHRGVEAMRKLVVETIPR</sequence>
<evidence type="ECO:0000313" key="6">
    <source>
        <dbReference type="EMBL" id="WXA92952.1"/>
    </source>
</evidence>
<protein>
    <submittedName>
        <fullName evidence="6">LysR family transcriptional regulator</fullName>
    </submittedName>
</protein>
<dbReference type="SUPFAM" id="SSF46785">
    <property type="entry name" value="Winged helix' DNA-binding domain"/>
    <property type="match status" value="1"/>
</dbReference>
<dbReference type="PRINTS" id="PR00039">
    <property type="entry name" value="HTHLYSR"/>
</dbReference>
<dbReference type="PROSITE" id="PS50931">
    <property type="entry name" value="HTH_LYSR"/>
    <property type="match status" value="1"/>
</dbReference>
<dbReference type="InterPro" id="IPR036390">
    <property type="entry name" value="WH_DNA-bd_sf"/>
</dbReference>
<evidence type="ECO:0000259" key="5">
    <source>
        <dbReference type="PROSITE" id="PS50931"/>
    </source>
</evidence>
<reference evidence="6 7" key="1">
    <citation type="submission" date="2021-12" db="EMBL/GenBank/DDBJ databases">
        <title>Discovery of the Pendulisporaceae a myxobacterial family with distinct sporulation behavior and unique specialized metabolism.</title>
        <authorList>
            <person name="Garcia R."/>
            <person name="Popoff A."/>
            <person name="Bader C.D."/>
            <person name="Loehr J."/>
            <person name="Walesch S."/>
            <person name="Walt C."/>
            <person name="Boldt J."/>
            <person name="Bunk B."/>
            <person name="Haeckl F.J.F.P.J."/>
            <person name="Gunesch A.P."/>
            <person name="Birkelbach J."/>
            <person name="Nuebel U."/>
            <person name="Pietschmann T."/>
            <person name="Bach T."/>
            <person name="Mueller R."/>
        </authorList>
    </citation>
    <scope>NUCLEOTIDE SEQUENCE [LARGE SCALE GENOMIC DNA]</scope>
    <source>
        <strain evidence="6 7">MSr12523</strain>
    </source>
</reference>
<feature type="domain" description="HTH lysR-type" evidence="5">
    <location>
        <begin position="1"/>
        <end position="58"/>
    </location>
</feature>
<dbReference type="PANTHER" id="PTHR30346:SF28">
    <property type="entry name" value="HTH-TYPE TRANSCRIPTIONAL REGULATOR CYNR"/>
    <property type="match status" value="1"/>
</dbReference>
<dbReference type="InterPro" id="IPR036388">
    <property type="entry name" value="WH-like_DNA-bd_sf"/>
</dbReference>
<keyword evidence="7" id="KW-1185">Reference proteome</keyword>
<dbReference type="SUPFAM" id="SSF53850">
    <property type="entry name" value="Periplasmic binding protein-like II"/>
    <property type="match status" value="1"/>
</dbReference>
<keyword evidence="3" id="KW-0238">DNA-binding</keyword>
<name>A0ABZ2K2U8_9BACT</name>
<dbReference type="PANTHER" id="PTHR30346">
    <property type="entry name" value="TRANSCRIPTIONAL DUAL REGULATOR HCAR-RELATED"/>
    <property type="match status" value="1"/>
</dbReference>
<dbReference type="Pfam" id="PF03466">
    <property type="entry name" value="LysR_substrate"/>
    <property type="match status" value="1"/>
</dbReference>
<dbReference type="EMBL" id="CP089982">
    <property type="protein sequence ID" value="WXA92952.1"/>
    <property type="molecule type" value="Genomic_DNA"/>
</dbReference>
<dbReference type="Gene3D" id="3.40.190.290">
    <property type="match status" value="1"/>
</dbReference>
<evidence type="ECO:0000256" key="1">
    <source>
        <dbReference type="ARBA" id="ARBA00009437"/>
    </source>
</evidence>
<dbReference type="CDD" id="cd05466">
    <property type="entry name" value="PBP2_LTTR_substrate"/>
    <property type="match status" value="1"/>
</dbReference>
<dbReference type="Proteomes" id="UP001379533">
    <property type="component" value="Chromosome"/>
</dbReference>
<dbReference type="InterPro" id="IPR000847">
    <property type="entry name" value="LysR_HTH_N"/>
</dbReference>
<evidence type="ECO:0000313" key="7">
    <source>
        <dbReference type="Proteomes" id="UP001379533"/>
    </source>
</evidence>
<dbReference type="Gene3D" id="1.10.10.10">
    <property type="entry name" value="Winged helix-like DNA-binding domain superfamily/Winged helix DNA-binding domain"/>
    <property type="match status" value="1"/>
</dbReference>
<evidence type="ECO:0000256" key="4">
    <source>
        <dbReference type="ARBA" id="ARBA00023163"/>
    </source>
</evidence>
<keyword evidence="2" id="KW-0805">Transcription regulation</keyword>
<dbReference type="RefSeq" id="WP_394843551.1">
    <property type="nucleotide sequence ID" value="NZ_CP089982.1"/>
</dbReference>
<gene>
    <name evidence="6" type="ORF">LZC95_41695</name>
</gene>
<evidence type="ECO:0000256" key="3">
    <source>
        <dbReference type="ARBA" id="ARBA00023125"/>
    </source>
</evidence>
<comment type="similarity">
    <text evidence="1">Belongs to the LysR transcriptional regulatory family.</text>
</comment>
<dbReference type="InterPro" id="IPR005119">
    <property type="entry name" value="LysR_subst-bd"/>
</dbReference>
<organism evidence="6 7">
    <name type="scientific">Pendulispora brunnea</name>
    <dbReference type="NCBI Taxonomy" id="2905690"/>
    <lineage>
        <taxon>Bacteria</taxon>
        <taxon>Pseudomonadati</taxon>
        <taxon>Myxococcota</taxon>
        <taxon>Myxococcia</taxon>
        <taxon>Myxococcales</taxon>
        <taxon>Sorangiineae</taxon>
        <taxon>Pendulisporaceae</taxon>
        <taxon>Pendulispora</taxon>
    </lineage>
</organism>
<keyword evidence="4" id="KW-0804">Transcription</keyword>
<evidence type="ECO:0000256" key="2">
    <source>
        <dbReference type="ARBA" id="ARBA00023015"/>
    </source>
</evidence>
<proteinExistence type="inferred from homology"/>
<accession>A0ABZ2K2U8</accession>
<dbReference type="Pfam" id="PF00126">
    <property type="entry name" value="HTH_1"/>
    <property type="match status" value="1"/>
</dbReference>